<dbReference type="Proteomes" id="UP000054007">
    <property type="component" value="Unassembled WGS sequence"/>
</dbReference>
<evidence type="ECO:0000313" key="4">
    <source>
        <dbReference type="Proteomes" id="UP000054007"/>
    </source>
</evidence>
<dbReference type="EMBL" id="KN880668">
    <property type="protein sequence ID" value="KIY63863.1"/>
    <property type="molecule type" value="Genomic_DNA"/>
</dbReference>
<evidence type="ECO:0000256" key="1">
    <source>
        <dbReference type="SAM" id="MobiDB-lite"/>
    </source>
</evidence>
<sequence>MSSTTTPRRSDRVPRRSELIARRPTRSSDSSPAAAMRAAQEKLKASRIAQQAVADLKALQEAKDLASHETAMAIYQEEEARHLHNEDDGESMPSHDNSEATIAPGSSQDAQDLAALKDNYEAQSFLIRTQPPAAKTTKKKVDLFDQDSSDAEVSDLDIVDATNLRKRRKAVNRPVDPDVEVPSANVPRTPSTSKIVLCMFPRPTHSFLNHCRLNARFFTADSEAYYELLEKDPKVLRIMKHTAYDSKWSCLEFQKQYNIINDHPELRKNAIEYVDYTCQAMRSSVMAHTRLYMHLFNLPAVGCANPTEAGRVTADNSQWLLEKMHYIFAELNVQTKKFNAQLPVQSDCFINVVADFYFSKRSKLDMEAFVEVMDKQAVPLSFLALVGACIGHGVGEYSGGHFEQKHFTMAAAGPYKEILARLLQYELDYPDLVWEWREKIFQAACVKANKMWLIKSTIPDDDEELTRAFAEAQAAAAARRRTGPR</sequence>
<gene>
    <name evidence="3" type="ORF">CYLTODRAFT_121252</name>
</gene>
<evidence type="ECO:0000313" key="3">
    <source>
        <dbReference type="EMBL" id="KIY63863.1"/>
    </source>
</evidence>
<keyword evidence="4" id="KW-1185">Reference proteome</keyword>
<feature type="region of interest" description="Disordered" evidence="1">
    <location>
        <begin position="82"/>
        <end position="106"/>
    </location>
</feature>
<dbReference type="OrthoDB" id="3069387at2759"/>
<dbReference type="Pfam" id="PF20149">
    <property type="entry name" value="DUF6532"/>
    <property type="match status" value="1"/>
</dbReference>
<proteinExistence type="predicted"/>
<organism evidence="3 4">
    <name type="scientific">Cylindrobasidium torrendii FP15055 ss-10</name>
    <dbReference type="NCBI Taxonomy" id="1314674"/>
    <lineage>
        <taxon>Eukaryota</taxon>
        <taxon>Fungi</taxon>
        <taxon>Dikarya</taxon>
        <taxon>Basidiomycota</taxon>
        <taxon>Agaricomycotina</taxon>
        <taxon>Agaricomycetes</taxon>
        <taxon>Agaricomycetidae</taxon>
        <taxon>Agaricales</taxon>
        <taxon>Marasmiineae</taxon>
        <taxon>Physalacriaceae</taxon>
        <taxon>Cylindrobasidium</taxon>
    </lineage>
</organism>
<dbReference type="AlphaFoldDB" id="A0A0D7AZR6"/>
<dbReference type="InterPro" id="IPR045341">
    <property type="entry name" value="DUF6532"/>
</dbReference>
<reference evidence="3 4" key="1">
    <citation type="journal article" date="2015" name="Fungal Genet. Biol.">
        <title>Evolution of novel wood decay mechanisms in Agaricales revealed by the genome sequences of Fistulina hepatica and Cylindrobasidium torrendii.</title>
        <authorList>
            <person name="Floudas D."/>
            <person name="Held B.W."/>
            <person name="Riley R."/>
            <person name="Nagy L.G."/>
            <person name="Koehler G."/>
            <person name="Ransdell A.S."/>
            <person name="Younus H."/>
            <person name="Chow J."/>
            <person name="Chiniquy J."/>
            <person name="Lipzen A."/>
            <person name="Tritt A."/>
            <person name="Sun H."/>
            <person name="Haridas S."/>
            <person name="LaButti K."/>
            <person name="Ohm R.A."/>
            <person name="Kues U."/>
            <person name="Blanchette R.A."/>
            <person name="Grigoriev I.V."/>
            <person name="Minto R.E."/>
            <person name="Hibbett D.S."/>
        </authorList>
    </citation>
    <scope>NUCLEOTIDE SEQUENCE [LARGE SCALE GENOMIC DNA]</scope>
    <source>
        <strain evidence="3 4">FP15055 ss-10</strain>
    </source>
</reference>
<dbReference type="STRING" id="1314674.A0A0D7AZR6"/>
<protein>
    <recommendedName>
        <fullName evidence="2">DUF6532 domain-containing protein</fullName>
    </recommendedName>
</protein>
<feature type="domain" description="DUF6532" evidence="2">
    <location>
        <begin position="255"/>
        <end position="423"/>
    </location>
</feature>
<name>A0A0D7AZR6_9AGAR</name>
<feature type="compositionally biased region" description="Basic and acidic residues" evidence="1">
    <location>
        <begin position="8"/>
        <end position="21"/>
    </location>
</feature>
<accession>A0A0D7AZR6</accession>
<feature type="region of interest" description="Disordered" evidence="1">
    <location>
        <begin position="1"/>
        <end position="42"/>
    </location>
</feature>
<evidence type="ECO:0000259" key="2">
    <source>
        <dbReference type="Pfam" id="PF20149"/>
    </source>
</evidence>